<dbReference type="EMBL" id="JXTB01000651">
    <property type="protein sequence ID" value="PON34589.1"/>
    <property type="molecule type" value="Genomic_DNA"/>
</dbReference>
<gene>
    <name evidence="2" type="ORF">PanWU01x14_343080</name>
</gene>
<reference evidence="3" key="1">
    <citation type="submission" date="2016-06" db="EMBL/GenBank/DDBJ databases">
        <title>Parallel loss of symbiosis genes in relatives of nitrogen-fixing non-legume Parasponia.</title>
        <authorList>
            <person name="Van Velzen R."/>
            <person name="Holmer R."/>
            <person name="Bu F."/>
            <person name="Rutten L."/>
            <person name="Van Zeijl A."/>
            <person name="Liu W."/>
            <person name="Santuari L."/>
            <person name="Cao Q."/>
            <person name="Sharma T."/>
            <person name="Shen D."/>
            <person name="Roswanjaya Y."/>
            <person name="Wardhani T."/>
            <person name="Kalhor M.S."/>
            <person name="Jansen J."/>
            <person name="Van den Hoogen J."/>
            <person name="Gungor B."/>
            <person name="Hartog M."/>
            <person name="Hontelez J."/>
            <person name="Verver J."/>
            <person name="Yang W.-C."/>
            <person name="Schijlen E."/>
            <person name="Repin R."/>
            <person name="Schilthuizen M."/>
            <person name="Schranz E."/>
            <person name="Heidstra R."/>
            <person name="Miyata K."/>
            <person name="Fedorova E."/>
            <person name="Kohlen W."/>
            <person name="Bisseling T."/>
            <person name="Smit S."/>
            <person name="Geurts R."/>
        </authorList>
    </citation>
    <scope>NUCLEOTIDE SEQUENCE [LARGE SCALE GENOMIC DNA]</scope>
    <source>
        <strain evidence="3">cv. WU1-14</strain>
    </source>
</reference>
<evidence type="ECO:0000259" key="1">
    <source>
        <dbReference type="Pfam" id="PF13456"/>
    </source>
</evidence>
<keyword evidence="3" id="KW-1185">Reference proteome</keyword>
<dbReference type="GO" id="GO:0003676">
    <property type="term" value="F:nucleic acid binding"/>
    <property type="evidence" value="ECO:0007669"/>
    <property type="project" value="InterPro"/>
</dbReference>
<organism evidence="2 3">
    <name type="scientific">Parasponia andersonii</name>
    <name type="common">Sponia andersonii</name>
    <dbReference type="NCBI Taxonomy" id="3476"/>
    <lineage>
        <taxon>Eukaryota</taxon>
        <taxon>Viridiplantae</taxon>
        <taxon>Streptophyta</taxon>
        <taxon>Embryophyta</taxon>
        <taxon>Tracheophyta</taxon>
        <taxon>Spermatophyta</taxon>
        <taxon>Magnoliopsida</taxon>
        <taxon>eudicotyledons</taxon>
        <taxon>Gunneridae</taxon>
        <taxon>Pentapetalae</taxon>
        <taxon>rosids</taxon>
        <taxon>fabids</taxon>
        <taxon>Rosales</taxon>
        <taxon>Cannabaceae</taxon>
        <taxon>Parasponia</taxon>
    </lineage>
</organism>
<dbReference type="InterPro" id="IPR002156">
    <property type="entry name" value="RNaseH_domain"/>
</dbReference>
<dbReference type="Proteomes" id="UP000237105">
    <property type="component" value="Unassembled WGS sequence"/>
</dbReference>
<name>A0A2P5ADI2_PARAD</name>
<evidence type="ECO:0000313" key="3">
    <source>
        <dbReference type="Proteomes" id="UP000237105"/>
    </source>
</evidence>
<dbReference type="CDD" id="cd06222">
    <property type="entry name" value="RNase_H_like"/>
    <property type="match status" value="1"/>
</dbReference>
<accession>A0A2P5ADI2</accession>
<dbReference type="OrthoDB" id="1747175at2759"/>
<dbReference type="InterPro" id="IPR052929">
    <property type="entry name" value="RNase_H-like_EbsB-rel"/>
</dbReference>
<dbReference type="AlphaFoldDB" id="A0A2P5ADI2"/>
<protein>
    <recommendedName>
        <fullName evidence="1">RNase H type-1 domain-containing protein</fullName>
    </recommendedName>
</protein>
<dbReference type="GO" id="GO:0004523">
    <property type="term" value="F:RNA-DNA hybrid ribonuclease activity"/>
    <property type="evidence" value="ECO:0007669"/>
    <property type="project" value="InterPro"/>
</dbReference>
<dbReference type="Pfam" id="PF13456">
    <property type="entry name" value="RVT_3"/>
    <property type="match status" value="1"/>
</dbReference>
<dbReference type="PANTHER" id="PTHR47074:SF11">
    <property type="entry name" value="REVERSE TRANSCRIPTASE-LIKE PROTEIN"/>
    <property type="match status" value="1"/>
</dbReference>
<dbReference type="PANTHER" id="PTHR47074">
    <property type="entry name" value="BNAC02G40300D PROTEIN"/>
    <property type="match status" value="1"/>
</dbReference>
<evidence type="ECO:0000313" key="2">
    <source>
        <dbReference type="EMBL" id="PON34589.1"/>
    </source>
</evidence>
<comment type="caution">
    <text evidence="2">The sequence shown here is derived from an EMBL/GenBank/DDBJ whole genome shotgun (WGS) entry which is preliminary data.</text>
</comment>
<sequence>MPGALKLNMDAAVDHDMGFIGIGGRLIRDCVGAGLGTFTTRICGRFNASVAECITVREGLRFAREEGFMVNMVESESLNIITAIRSRSSLGVESSIINGIFDTFSWLDNVSCSHILRIGNEAVNSLVRFARIFSSTMVWEDEILNVSLIFYLMIYQWINSASYFHSKNLLS</sequence>
<dbReference type="InterPro" id="IPR044730">
    <property type="entry name" value="RNase_H-like_dom_plant"/>
</dbReference>
<proteinExistence type="predicted"/>
<feature type="domain" description="RNase H type-1" evidence="1">
    <location>
        <begin position="8"/>
        <end position="130"/>
    </location>
</feature>